<organism evidence="2 3">
    <name type="scientific">Mycobacterium [tuberculosis] TKK-01-0051</name>
    <dbReference type="NCBI Taxonomy" id="1324261"/>
    <lineage>
        <taxon>Bacteria</taxon>
        <taxon>Bacillati</taxon>
        <taxon>Actinomycetota</taxon>
        <taxon>Actinomycetes</taxon>
        <taxon>Mycobacteriales</taxon>
        <taxon>Mycobacteriaceae</taxon>
        <taxon>Mycobacterium</taxon>
        <taxon>Mycobacterium avium complex (MAC)</taxon>
    </lineage>
</organism>
<comment type="caution">
    <text evidence="2">The sequence shown here is derived from an EMBL/GenBank/DDBJ whole genome shotgun (WGS) entry which is preliminary data.</text>
</comment>
<sequence>MMPKRTRTRAQHGAARIATELRQNRDARLARAALPASYARPTTTAPGAGQPPF</sequence>
<accession>A0A051UHS3</accession>
<dbReference type="EMBL" id="JLXW01000002">
    <property type="protein sequence ID" value="KBZ68615.1"/>
    <property type="molecule type" value="Genomic_DNA"/>
</dbReference>
<dbReference type="AlphaFoldDB" id="A0A051UHS3"/>
<evidence type="ECO:0000256" key="1">
    <source>
        <dbReference type="SAM" id="MobiDB-lite"/>
    </source>
</evidence>
<feature type="region of interest" description="Disordered" evidence="1">
    <location>
        <begin position="34"/>
        <end position="53"/>
    </location>
</feature>
<keyword evidence="3" id="KW-1185">Reference proteome</keyword>
<name>A0A051UHS3_9MYCO</name>
<proteinExistence type="predicted"/>
<evidence type="ECO:0000313" key="2">
    <source>
        <dbReference type="EMBL" id="KBZ68615.1"/>
    </source>
</evidence>
<gene>
    <name evidence="2" type="ORF">K875_01171</name>
</gene>
<dbReference type="HOGENOM" id="CLU_3063741_0_0_11"/>
<reference evidence="2 3" key="1">
    <citation type="submission" date="2014-04" db="EMBL/GenBank/DDBJ databases">
        <title>The Genome Sequence of Mycobacterium tuberculosis TKK-01-0051.</title>
        <authorList>
            <consortium name="The Broad Institute Genomics Platform"/>
            <consortium name="The Broad Institute Genome Sequencing Center for Infectious Disease"/>
            <person name="Earl A.M."/>
            <person name="Cohen K."/>
            <person name="Pym A."/>
            <person name="Bishai W."/>
            <person name="Maharaj K."/>
            <person name="Desjardins C."/>
            <person name="Abeel T."/>
            <person name="Young S."/>
            <person name="Zeng Q."/>
            <person name="Gargeya S."/>
            <person name="Abouelleil A."/>
            <person name="Alvarado L."/>
            <person name="Chapman S.B."/>
            <person name="Gainer-Dewar J."/>
            <person name="Goldberg J."/>
            <person name="Griggs A."/>
            <person name="Gujja S."/>
            <person name="Hansen M."/>
            <person name="Howarth C."/>
            <person name="Imamovic A."/>
            <person name="Larimer J."/>
            <person name="Murphy C."/>
            <person name="Naylor J."/>
            <person name="Pearson M."/>
            <person name="Poon T.W."/>
            <person name="Priest M."/>
            <person name="Roberts A."/>
            <person name="Saif S."/>
            <person name="Shea T."/>
            <person name="Sykes S."/>
            <person name="Wortman J."/>
            <person name="Nusbaum C."/>
            <person name="Birren B."/>
        </authorList>
    </citation>
    <scope>NUCLEOTIDE SEQUENCE [LARGE SCALE GENOMIC DNA]</scope>
    <source>
        <strain evidence="2 3">TKK-01-0051</strain>
    </source>
</reference>
<protein>
    <submittedName>
        <fullName evidence="2">Uncharacterized protein</fullName>
    </submittedName>
</protein>
<dbReference type="Proteomes" id="UP000025947">
    <property type="component" value="Unassembled WGS sequence"/>
</dbReference>
<evidence type="ECO:0000313" key="3">
    <source>
        <dbReference type="Proteomes" id="UP000025947"/>
    </source>
</evidence>
<dbReference type="PATRIC" id="fig|1324261.3.peg.1184"/>